<reference evidence="6 7" key="1">
    <citation type="journal article" date="2016" name="Mol. Biol. Evol.">
        <title>Comparative Genomics of Early-Diverging Mushroom-Forming Fungi Provides Insights into the Origins of Lignocellulose Decay Capabilities.</title>
        <authorList>
            <person name="Nagy L.G."/>
            <person name="Riley R."/>
            <person name="Tritt A."/>
            <person name="Adam C."/>
            <person name="Daum C."/>
            <person name="Floudas D."/>
            <person name="Sun H."/>
            <person name="Yadav J.S."/>
            <person name="Pangilinan J."/>
            <person name="Larsson K.H."/>
            <person name="Matsuura K."/>
            <person name="Barry K."/>
            <person name="Labutti K."/>
            <person name="Kuo R."/>
            <person name="Ohm R.A."/>
            <person name="Bhattacharya S.S."/>
            <person name="Shirouzu T."/>
            <person name="Yoshinaga Y."/>
            <person name="Martin F.M."/>
            <person name="Grigoriev I.V."/>
            <person name="Hibbett D.S."/>
        </authorList>
    </citation>
    <scope>NUCLEOTIDE SEQUENCE [LARGE SCALE GENOMIC DNA]</scope>
    <source>
        <strain evidence="6 7">CBS 109695</strain>
    </source>
</reference>
<feature type="region of interest" description="Disordered" evidence="4">
    <location>
        <begin position="295"/>
        <end position="319"/>
    </location>
</feature>
<dbReference type="PANTHER" id="PTHR31001">
    <property type="entry name" value="UNCHARACTERIZED TRANSCRIPTIONAL REGULATORY PROTEIN"/>
    <property type="match status" value="1"/>
</dbReference>
<evidence type="ECO:0000256" key="1">
    <source>
        <dbReference type="ARBA" id="ARBA00004123"/>
    </source>
</evidence>
<dbReference type="SMART" id="SM00906">
    <property type="entry name" value="Fungal_trans"/>
    <property type="match status" value="1"/>
</dbReference>
<sequence>MQCEAWYGCVVSECFVLAAEDHLRRKMTKMEERMHALEDALAIVQAQSPEADAHPLLKVPFSPDEDEDGDFDADFELDLGLGERDPGGRGRTRSRGGGKRASYEGDDADGVGGLANAFGSLHMDSDHGASRFFGPSGGSEVRVSAYLPLHIMRMRCDAESPISQQPPSCLRLPNIDPSYLPRPILLFYSAFPLTPPIPSKPVQALIESFLPPLPRATRLCETLLANLTWMFSIVSHRHLVGELIPAIYLRPPAPTPSAPSASSPIYGPHDLALLLIALALGALIDLGERPYGEEAQTLLPPRARGAGAGEHTGEEERDDGNLEHCYSLLNMAGEVALAVNMDPSLWGFAGKEAYERRTYFWSLLQGTLWQSLITGRPPAILETFIDCRLPTAADEEAYTHGEVPLGFGVWSYRFTLECLLPVAKVVLASHPPTYRVVLDLDRKIRGFHIPVEEEGPSAGGEGSMQVFVRSHYSELTLLFLHRGFFAQALTDNPTSPIMSAHGQSFISAYKAACAVLDSTRAQYEYDPGIIARVWRVWSYAFSASVIIGTVAIRSVNSLIDPDPFKKLEEACTMFQSGAETNSRALRALPILHGMLEKSRRARQSALLSSARSPAEPYDELAMFGGRTGLVLPKRSTSDPATFSDPNPFLLPTTPSARTPTGRGFAHDPQHQELYFMDDDEELSISTDAPDTWEGLYREVPEPSYSYGAGATLNAHANGNAGAGVTGPANPPGEAMLEDRWSTFMHQYAMTREGYRQ</sequence>
<dbReference type="GO" id="GO:0005634">
    <property type="term" value="C:nucleus"/>
    <property type="evidence" value="ECO:0007669"/>
    <property type="project" value="UniProtKB-SubCell"/>
</dbReference>
<evidence type="ECO:0000256" key="3">
    <source>
        <dbReference type="SAM" id="Coils"/>
    </source>
</evidence>
<dbReference type="InterPro" id="IPR007219">
    <property type="entry name" value="XnlR_reg_dom"/>
</dbReference>
<feature type="region of interest" description="Disordered" evidence="4">
    <location>
        <begin position="635"/>
        <end position="662"/>
    </location>
</feature>
<accession>A0A167TT84</accession>
<evidence type="ECO:0000313" key="7">
    <source>
        <dbReference type="Proteomes" id="UP000076532"/>
    </source>
</evidence>
<evidence type="ECO:0000256" key="4">
    <source>
        <dbReference type="SAM" id="MobiDB-lite"/>
    </source>
</evidence>
<comment type="subcellular location">
    <subcellularLocation>
        <location evidence="1">Nucleus</location>
    </subcellularLocation>
</comment>
<proteinExistence type="predicted"/>
<dbReference type="GO" id="GO:0008270">
    <property type="term" value="F:zinc ion binding"/>
    <property type="evidence" value="ECO:0007669"/>
    <property type="project" value="InterPro"/>
</dbReference>
<feature type="region of interest" description="Disordered" evidence="4">
    <location>
        <begin position="78"/>
        <end position="106"/>
    </location>
</feature>
<dbReference type="InterPro" id="IPR050613">
    <property type="entry name" value="Sec_Metabolite_Reg"/>
</dbReference>
<keyword evidence="2" id="KW-0539">Nucleus</keyword>
<dbReference type="OrthoDB" id="424974at2759"/>
<dbReference type="GO" id="GO:0006351">
    <property type="term" value="P:DNA-templated transcription"/>
    <property type="evidence" value="ECO:0007669"/>
    <property type="project" value="InterPro"/>
</dbReference>
<keyword evidence="3" id="KW-0175">Coiled coil</keyword>
<gene>
    <name evidence="6" type="ORF">FIBSPDRAFT_915345</name>
</gene>
<feature type="domain" description="Xylanolytic transcriptional activator regulatory" evidence="5">
    <location>
        <begin position="272"/>
        <end position="396"/>
    </location>
</feature>
<dbReference type="PANTHER" id="PTHR31001:SF56">
    <property type="entry name" value="ZN(2)-C6 FUNGAL-TYPE DOMAIN-CONTAINING PROTEIN"/>
    <property type="match status" value="1"/>
</dbReference>
<dbReference type="Proteomes" id="UP000076532">
    <property type="component" value="Unassembled WGS sequence"/>
</dbReference>
<dbReference type="AlphaFoldDB" id="A0A167TT84"/>
<dbReference type="GO" id="GO:0003677">
    <property type="term" value="F:DNA binding"/>
    <property type="evidence" value="ECO:0007669"/>
    <property type="project" value="InterPro"/>
</dbReference>
<feature type="coiled-coil region" evidence="3">
    <location>
        <begin position="20"/>
        <end position="47"/>
    </location>
</feature>
<protein>
    <recommendedName>
        <fullName evidence="5">Xylanolytic transcriptional activator regulatory domain-containing protein</fullName>
    </recommendedName>
</protein>
<keyword evidence="7" id="KW-1185">Reference proteome</keyword>
<dbReference type="STRING" id="436010.A0A167TT84"/>
<name>A0A167TT84_9AGAM</name>
<organism evidence="6 7">
    <name type="scientific">Athelia psychrophila</name>
    <dbReference type="NCBI Taxonomy" id="1759441"/>
    <lineage>
        <taxon>Eukaryota</taxon>
        <taxon>Fungi</taxon>
        <taxon>Dikarya</taxon>
        <taxon>Basidiomycota</taxon>
        <taxon>Agaricomycotina</taxon>
        <taxon>Agaricomycetes</taxon>
        <taxon>Agaricomycetidae</taxon>
        <taxon>Atheliales</taxon>
        <taxon>Atheliaceae</taxon>
        <taxon>Athelia</taxon>
    </lineage>
</organism>
<evidence type="ECO:0000256" key="2">
    <source>
        <dbReference type="ARBA" id="ARBA00023242"/>
    </source>
</evidence>
<dbReference type="EMBL" id="KV418119">
    <property type="protein sequence ID" value="KZP03259.1"/>
    <property type="molecule type" value="Genomic_DNA"/>
</dbReference>
<evidence type="ECO:0000259" key="5">
    <source>
        <dbReference type="SMART" id="SM00906"/>
    </source>
</evidence>
<evidence type="ECO:0000313" key="6">
    <source>
        <dbReference type="EMBL" id="KZP03259.1"/>
    </source>
</evidence>
<dbReference type="CDD" id="cd12148">
    <property type="entry name" value="fungal_TF_MHR"/>
    <property type="match status" value="1"/>
</dbReference>